<protein>
    <submittedName>
        <fullName evidence="1">Uncharacterized protein</fullName>
    </submittedName>
</protein>
<organism evidence="1 2">
    <name type="scientific">Cirrhinus mrigala</name>
    <name type="common">Mrigala</name>
    <dbReference type="NCBI Taxonomy" id="683832"/>
    <lineage>
        <taxon>Eukaryota</taxon>
        <taxon>Metazoa</taxon>
        <taxon>Chordata</taxon>
        <taxon>Craniata</taxon>
        <taxon>Vertebrata</taxon>
        <taxon>Euteleostomi</taxon>
        <taxon>Actinopterygii</taxon>
        <taxon>Neopterygii</taxon>
        <taxon>Teleostei</taxon>
        <taxon>Ostariophysi</taxon>
        <taxon>Cypriniformes</taxon>
        <taxon>Cyprinidae</taxon>
        <taxon>Labeoninae</taxon>
        <taxon>Labeonini</taxon>
        <taxon>Cirrhinus</taxon>
    </lineage>
</organism>
<proteinExistence type="predicted"/>
<feature type="non-terminal residue" evidence="1">
    <location>
        <position position="74"/>
    </location>
</feature>
<gene>
    <name evidence="1" type="ORF">M9458_029417</name>
</gene>
<name>A0ABD0PHB0_CIRMR</name>
<dbReference type="AlphaFoldDB" id="A0ABD0PHB0"/>
<dbReference type="Proteomes" id="UP001529510">
    <property type="component" value="Unassembled WGS sequence"/>
</dbReference>
<accession>A0ABD0PHB0</accession>
<keyword evidence="2" id="KW-1185">Reference proteome</keyword>
<comment type="caution">
    <text evidence="1">The sequence shown here is derived from an EMBL/GenBank/DDBJ whole genome shotgun (WGS) entry which is preliminary data.</text>
</comment>
<dbReference type="EMBL" id="JAMKFB020000015">
    <property type="protein sequence ID" value="KAL0173449.1"/>
    <property type="molecule type" value="Genomic_DNA"/>
</dbReference>
<reference evidence="1 2" key="1">
    <citation type="submission" date="2024-05" db="EMBL/GenBank/DDBJ databases">
        <title>Genome sequencing and assembly of Indian major carp, Cirrhinus mrigala (Hamilton, 1822).</title>
        <authorList>
            <person name="Mohindra V."/>
            <person name="Chowdhury L.M."/>
            <person name="Lal K."/>
            <person name="Jena J.K."/>
        </authorList>
    </citation>
    <scope>NUCLEOTIDE SEQUENCE [LARGE SCALE GENOMIC DNA]</scope>
    <source>
        <strain evidence="1">CM1030</strain>
        <tissue evidence="1">Blood</tissue>
    </source>
</reference>
<evidence type="ECO:0000313" key="1">
    <source>
        <dbReference type="EMBL" id="KAL0173449.1"/>
    </source>
</evidence>
<sequence>MTRLHRHIHPVSRVMEVSSPAIHSRHHKTQKLSRTLRLHNKILQRNRTLNPKSKLRLLQHENITRNKLVLLPIQ</sequence>
<evidence type="ECO:0000313" key="2">
    <source>
        <dbReference type="Proteomes" id="UP001529510"/>
    </source>
</evidence>